<sequence>MADLTVLYTPSSRQSGLGFSFNRRATTPLLTPMVVVEMAGSPTAPVSPVRVRDESLLSPYTSRRHPSRRSRSISAPPLPIHSPAVKKTDSASQSVQPFPRPRVFSSTPSRPTPELVRPPPPLLRPRTFWRHTARSGVTSFSYSPSSHLVRRSTFVAAGLDFDRPFADLSAFGVESRINILVLPPKSLS</sequence>
<organism evidence="1 2">
    <name type="scientific">Artomyces pyxidatus</name>
    <dbReference type="NCBI Taxonomy" id="48021"/>
    <lineage>
        <taxon>Eukaryota</taxon>
        <taxon>Fungi</taxon>
        <taxon>Dikarya</taxon>
        <taxon>Basidiomycota</taxon>
        <taxon>Agaricomycotina</taxon>
        <taxon>Agaricomycetes</taxon>
        <taxon>Russulales</taxon>
        <taxon>Auriscalpiaceae</taxon>
        <taxon>Artomyces</taxon>
    </lineage>
</organism>
<reference evidence="1" key="2">
    <citation type="journal article" date="2022" name="New Phytol.">
        <title>Evolutionary transition to the ectomycorrhizal habit in the genomes of a hyperdiverse lineage of mushroom-forming fungi.</title>
        <authorList>
            <person name="Looney B."/>
            <person name="Miyauchi S."/>
            <person name="Morin E."/>
            <person name="Drula E."/>
            <person name="Courty P.E."/>
            <person name="Kohler A."/>
            <person name="Kuo A."/>
            <person name="LaButti K."/>
            <person name="Pangilinan J."/>
            <person name="Lipzen A."/>
            <person name="Riley R."/>
            <person name="Andreopoulos W."/>
            <person name="He G."/>
            <person name="Johnson J."/>
            <person name="Nolan M."/>
            <person name="Tritt A."/>
            <person name="Barry K.W."/>
            <person name="Grigoriev I.V."/>
            <person name="Nagy L.G."/>
            <person name="Hibbett D."/>
            <person name="Henrissat B."/>
            <person name="Matheny P.B."/>
            <person name="Labbe J."/>
            <person name="Martin F.M."/>
        </authorList>
    </citation>
    <scope>NUCLEOTIDE SEQUENCE</scope>
    <source>
        <strain evidence="1">HHB10654</strain>
    </source>
</reference>
<protein>
    <submittedName>
        <fullName evidence="1">Uncharacterized protein</fullName>
    </submittedName>
</protein>
<comment type="caution">
    <text evidence="1">The sequence shown here is derived from an EMBL/GenBank/DDBJ whole genome shotgun (WGS) entry which is preliminary data.</text>
</comment>
<proteinExistence type="predicted"/>
<dbReference type="Proteomes" id="UP000814140">
    <property type="component" value="Unassembled WGS sequence"/>
</dbReference>
<keyword evidence="2" id="KW-1185">Reference proteome</keyword>
<name>A0ACB8T971_9AGAM</name>
<gene>
    <name evidence="1" type="ORF">BV25DRAFT_1868870</name>
</gene>
<dbReference type="EMBL" id="MU277196">
    <property type="protein sequence ID" value="KAI0065077.1"/>
    <property type="molecule type" value="Genomic_DNA"/>
</dbReference>
<evidence type="ECO:0000313" key="1">
    <source>
        <dbReference type="EMBL" id="KAI0065077.1"/>
    </source>
</evidence>
<reference evidence="1" key="1">
    <citation type="submission" date="2021-03" db="EMBL/GenBank/DDBJ databases">
        <authorList>
            <consortium name="DOE Joint Genome Institute"/>
            <person name="Ahrendt S."/>
            <person name="Looney B.P."/>
            <person name="Miyauchi S."/>
            <person name="Morin E."/>
            <person name="Drula E."/>
            <person name="Courty P.E."/>
            <person name="Chicoki N."/>
            <person name="Fauchery L."/>
            <person name="Kohler A."/>
            <person name="Kuo A."/>
            <person name="Labutti K."/>
            <person name="Pangilinan J."/>
            <person name="Lipzen A."/>
            <person name="Riley R."/>
            <person name="Andreopoulos W."/>
            <person name="He G."/>
            <person name="Johnson J."/>
            <person name="Barry K.W."/>
            <person name="Grigoriev I.V."/>
            <person name="Nagy L."/>
            <person name="Hibbett D."/>
            <person name="Henrissat B."/>
            <person name="Matheny P.B."/>
            <person name="Labbe J."/>
            <person name="Martin F."/>
        </authorList>
    </citation>
    <scope>NUCLEOTIDE SEQUENCE</scope>
    <source>
        <strain evidence="1">HHB10654</strain>
    </source>
</reference>
<evidence type="ECO:0000313" key="2">
    <source>
        <dbReference type="Proteomes" id="UP000814140"/>
    </source>
</evidence>
<accession>A0ACB8T971</accession>